<evidence type="ECO:0000256" key="1">
    <source>
        <dbReference type="ARBA" id="ARBA00004141"/>
    </source>
</evidence>
<comment type="caution">
    <text evidence="8">The sequence shown here is derived from an EMBL/GenBank/DDBJ whole genome shotgun (WGS) entry which is preliminary data.</text>
</comment>
<sequence length="110" mass="12620">MPVDDPDKKSADPLDRMAPEEILSIAKTYFLMGLAFLPFMWLINYIHLHRVARRRKDELSPSVATYLYLSLGGCAVWTVLIFTWLGLYLSKRTQWGEFGDRISINLPLGS</sequence>
<evidence type="ECO:0000256" key="2">
    <source>
        <dbReference type="ARBA" id="ARBA00009607"/>
    </source>
</evidence>
<proteinExistence type="inferred from homology"/>
<protein>
    <recommendedName>
        <fullName evidence="10">Gamma-secretase subunit PEN-2</fullName>
    </recommendedName>
</protein>
<evidence type="ECO:0000256" key="4">
    <source>
        <dbReference type="ARBA" id="ARBA00022976"/>
    </source>
</evidence>
<keyword evidence="6 7" id="KW-0472">Membrane</keyword>
<dbReference type="STRING" id="246404.A0A507F6C3"/>
<evidence type="ECO:0000256" key="3">
    <source>
        <dbReference type="ARBA" id="ARBA00022692"/>
    </source>
</evidence>
<organism evidence="8 9">
    <name type="scientific">Chytriomyces confervae</name>
    <dbReference type="NCBI Taxonomy" id="246404"/>
    <lineage>
        <taxon>Eukaryota</taxon>
        <taxon>Fungi</taxon>
        <taxon>Fungi incertae sedis</taxon>
        <taxon>Chytridiomycota</taxon>
        <taxon>Chytridiomycota incertae sedis</taxon>
        <taxon>Chytridiomycetes</taxon>
        <taxon>Chytridiales</taxon>
        <taxon>Chytriomycetaceae</taxon>
        <taxon>Chytriomyces</taxon>
    </lineage>
</organism>
<evidence type="ECO:0000256" key="6">
    <source>
        <dbReference type="ARBA" id="ARBA00023136"/>
    </source>
</evidence>
<evidence type="ECO:0000313" key="8">
    <source>
        <dbReference type="EMBL" id="TPX71664.1"/>
    </source>
</evidence>
<feature type="transmembrane region" description="Helical" evidence="7">
    <location>
        <begin position="66"/>
        <end position="89"/>
    </location>
</feature>
<evidence type="ECO:0000313" key="9">
    <source>
        <dbReference type="Proteomes" id="UP000320333"/>
    </source>
</evidence>
<reference evidence="8 9" key="1">
    <citation type="journal article" date="2019" name="Sci. Rep.">
        <title>Comparative genomics of chytrid fungi reveal insights into the obligate biotrophic and pathogenic lifestyle of Synchytrium endobioticum.</title>
        <authorList>
            <person name="van de Vossenberg B.T.L.H."/>
            <person name="Warris S."/>
            <person name="Nguyen H.D.T."/>
            <person name="van Gent-Pelzer M.P.E."/>
            <person name="Joly D.L."/>
            <person name="van de Geest H.C."/>
            <person name="Bonants P.J.M."/>
            <person name="Smith D.S."/>
            <person name="Levesque C.A."/>
            <person name="van der Lee T.A.J."/>
        </authorList>
    </citation>
    <scope>NUCLEOTIDE SEQUENCE [LARGE SCALE GENOMIC DNA]</scope>
    <source>
        <strain evidence="8 9">CBS 675.73</strain>
    </source>
</reference>
<evidence type="ECO:0000256" key="5">
    <source>
        <dbReference type="ARBA" id="ARBA00022989"/>
    </source>
</evidence>
<dbReference type="PANTHER" id="PTHR16318:SF0">
    <property type="entry name" value="GAMMA-SECRETASE SUBUNIT PEN-2"/>
    <property type="match status" value="1"/>
</dbReference>
<keyword evidence="9" id="KW-1185">Reference proteome</keyword>
<dbReference type="EMBL" id="QEAP01000242">
    <property type="protein sequence ID" value="TPX71664.1"/>
    <property type="molecule type" value="Genomic_DNA"/>
</dbReference>
<keyword evidence="5 7" id="KW-1133">Transmembrane helix</keyword>
<dbReference type="Proteomes" id="UP000320333">
    <property type="component" value="Unassembled WGS sequence"/>
</dbReference>
<evidence type="ECO:0000256" key="7">
    <source>
        <dbReference type="SAM" id="Phobius"/>
    </source>
</evidence>
<dbReference type="OrthoDB" id="524898at2759"/>
<dbReference type="PANTHER" id="PTHR16318">
    <property type="entry name" value="GAMMA-SECRETASE SUBUNIT PEN-2"/>
    <property type="match status" value="1"/>
</dbReference>
<dbReference type="InterPro" id="IPR019379">
    <property type="entry name" value="Gamma_Secretase_Asp_P_PEN2"/>
</dbReference>
<keyword evidence="4" id="KW-0914">Notch signaling pathway</keyword>
<gene>
    <name evidence="8" type="ORF">CcCBS67573_g06073</name>
</gene>
<evidence type="ECO:0008006" key="10">
    <source>
        <dbReference type="Google" id="ProtNLM"/>
    </source>
</evidence>
<feature type="transmembrane region" description="Helical" evidence="7">
    <location>
        <begin position="22"/>
        <end position="46"/>
    </location>
</feature>
<dbReference type="AlphaFoldDB" id="A0A507F6C3"/>
<comment type="similarity">
    <text evidence="2">Belongs to the PEN-2 family.</text>
</comment>
<keyword evidence="3 7" id="KW-0812">Transmembrane</keyword>
<accession>A0A507F6C3</accession>
<dbReference type="GO" id="GO:0070765">
    <property type="term" value="C:gamma-secretase complex"/>
    <property type="evidence" value="ECO:0007669"/>
    <property type="project" value="TreeGrafter"/>
</dbReference>
<comment type="subcellular location">
    <subcellularLocation>
        <location evidence="1">Membrane</location>
        <topology evidence="1">Multi-pass membrane protein</topology>
    </subcellularLocation>
</comment>
<name>A0A507F6C3_9FUNG</name>
<dbReference type="Pfam" id="PF10251">
    <property type="entry name" value="PEN-2"/>
    <property type="match status" value="1"/>
</dbReference>